<protein>
    <submittedName>
        <fullName evidence="1">Ankyrin repeat-containing domain</fullName>
    </submittedName>
</protein>
<dbReference type="InterPro" id="IPR036770">
    <property type="entry name" value="Ankyrin_rpt-contain_sf"/>
</dbReference>
<evidence type="ECO:0000313" key="1">
    <source>
        <dbReference type="EMBL" id="KRX06408.1"/>
    </source>
</evidence>
<organism evidence="1 2">
    <name type="scientific">Pseudocohnilembus persalinus</name>
    <name type="common">Ciliate</name>
    <dbReference type="NCBI Taxonomy" id="266149"/>
    <lineage>
        <taxon>Eukaryota</taxon>
        <taxon>Sar</taxon>
        <taxon>Alveolata</taxon>
        <taxon>Ciliophora</taxon>
        <taxon>Intramacronucleata</taxon>
        <taxon>Oligohymenophorea</taxon>
        <taxon>Scuticociliatia</taxon>
        <taxon>Philasterida</taxon>
        <taxon>Pseudocohnilembidae</taxon>
        <taxon>Pseudocohnilembus</taxon>
    </lineage>
</organism>
<dbReference type="SUPFAM" id="SSF48403">
    <property type="entry name" value="Ankyrin repeat"/>
    <property type="match status" value="1"/>
</dbReference>
<sequence>MGNGCCKQDNSIYQKKNFDPKKKQEQFHLKLEKLLINHNLSKNEPQDYEQVINLTTAQNYTPLSICCIYDKINCLKVLITHGGIDLYIKQFNKSCYQLALYFESEKVLKYLKQYQITVKTLIIPLKIQKFGINQQNSTLLSEESQNSPHKKRSFDNIKISSQNLEQISHQKSVNIQFNQSNIRQEQDEMDIFQSTAENGFAIYDDCLQRNQSFIDYEFQHDISSLTYFQNYNEQKQENLQLMTIFPVLKREINQYLQTYLKIPFGFH</sequence>
<dbReference type="Gene3D" id="1.25.40.20">
    <property type="entry name" value="Ankyrin repeat-containing domain"/>
    <property type="match status" value="1"/>
</dbReference>
<dbReference type="EMBL" id="LDAU01000096">
    <property type="protein sequence ID" value="KRX06408.1"/>
    <property type="molecule type" value="Genomic_DNA"/>
</dbReference>
<reference evidence="1 2" key="1">
    <citation type="journal article" date="2015" name="Sci. Rep.">
        <title>Genome of the facultative scuticociliatosis pathogen Pseudocohnilembus persalinus provides insight into its virulence through horizontal gene transfer.</title>
        <authorList>
            <person name="Xiong J."/>
            <person name="Wang G."/>
            <person name="Cheng J."/>
            <person name="Tian M."/>
            <person name="Pan X."/>
            <person name="Warren A."/>
            <person name="Jiang C."/>
            <person name="Yuan D."/>
            <person name="Miao W."/>
        </authorList>
    </citation>
    <scope>NUCLEOTIDE SEQUENCE [LARGE SCALE GENOMIC DNA]</scope>
    <source>
        <strain evidence="1">36N120E</strain>
    </source>
</reference>
<proteinExistence type="predicted"/>
<gene>
    <name evidence="1" type="ORF">PPERSA_05021</name>
</gene>
<accession>A0A0V0QWU6</accession>
<dbReference type="AlphaFoldDB" id="A0A0V0QWU6"/>
<evidence type="ECO:0000313" key="2">
    <source>
        <dbReference type="Proteomes" id="UP000054937"/>
    </source>
</evidence>
<name>A0A0V0QWU6_PSEPJ</name>
<dbReference type="Proteomes" id="UP000054937">
    <property type="component" value="Unassembled WGS sequence"/>
</dbReference>
<keyword evidence="2" id="KW-1185">Reference proteome</keyword>
<comment type="caution">
    <text evidence="1">The sequence shown here is derived from an EMBL/GenBank/DDBJ whole genome shotgun (WGS) entry which is preliminary data.</text>
</comment>
<dbReference type="InParanoid" id="A0A0V0QWU6"/>